<dbReference type="Proteomes" id="UP000717585">
    <property type="component" value="Unassembled WGS sequence"/>
</dbReference>
<accession>A0A8J6E5I6</accession>
<evidence type="ECO:0000256" key="2">
    <source>
        <dbReference type="SAM" id="MobiDB-lite"/>
    </source>
</evidence>
<evidence type="ECO:0000256" key="1">
    <source>
        <dbReference type="SAM" id="Coils"/>
    </source>
</evidence>
<gene>
    <name evidence="3" type="ORF">J8273_2724</name>
</gene>
<feature type="region of interest" description="Disordered" evidence="2">
    <location>
        <begin position="761"/>
        <end position="780"/>
    </location>
</feature>
<reference evidence="3" key="1">
    <citation type="submission" date="2021-05" db="EMBL/GenBank/DDBJ databases">
        <title>A free-living protist that lacks canonical eukaryotic 1 DNA replication and segregation systems.</title>
        <authorList>
            <person name="Salas-Leiva D.E."/>
            <person name="Tromer E.C."/>
            <person name="Curtis B.A."/>
            <person name="Jerlstrom-Hultqvist J."/>
            <person name="Kolisko M."/>
            <person name="Yi Z."/>
            <person name="Salas-Leiva J.S."/>
            <person name="Gallot-Lavallee L."/>
            <person name="Kops G.J.P.L."/>
            <person name="Archibald J.M."/>
            <person name="Simpson A.G.B."/>
            <person name="Roger A.J."/>
        </authorList>
    </citation>
    <scope>NUCLEOTIDE SEQUENCE</scope>
    <source>
        <strain evidence="3">BICM</strain>
    </source>
</reference>
<protein>
    <submittedName>
        <fullName evidence="3">Chromosome partition protein Smc</fullName>
    </submittedName>
</protein>
<proteinExistence type="predicted"/>
<organism evidence="3 4">
    <name type="scientific">Carpediemonas membranifera</name>
    <dbReference type="NCBI Taxonomy" id="201153"/>
    <lineage>
        <taxon>Eukaryota</taxon>
        <taxon>Metamonada</taxon>
        <taxon>Carpediemonas-like organisms</taxon>
        <taxon>Carpediemonas</taxon>
    </lineage>
</organism>
<feature type="compositionally biased region" description="Acidic residues" evidence="2">
    <location>
        <begin position="761"/>
        <end position="775"/>
    </location>
</feature>
<keyword evidence="1" id="KW-0175">Coiled coil</keyword>
<comment type="caution">
    <text evidence="3">The sequence shown here is derived from an EMBL/GenBank/DDBJ whole genome shotgun (WGS) entry which is preliminary data.</text>
</comment>
<dbReference type="AlphaFoldDB" id="A0A8J6E5I6"/>
<sequence length="931" mass="103000">MNVLNVLQSFGDALPPSHKLVVHDIINALMTCLYTDGTPAEGLTVHLDSKKVGSAASLHHAASQSGTFAFEGVVSRTWFEESERRANRYETLHHDFMELEAKYEKEQRRTGELQRELTDITEGQSTVEDRIKALGWSNRELLKDKERLAKQVDAAEEEHNAVVDMLVSDRRELRLELDALKKENRALSAALQDQGAVQRTMALNSQLKLDLEAAEDRTRQMEELLRDQTRFIQGSAEADAPTTRMLQVNDAADIRLLELREMRDELVKSLSEALEDPALRHVWRQSIGSTLTLDNALDVAVAVDQTGAGGSRMVKLIDGLKSRLQDTEDQIRKIEIERKKSDFAAPNDGFVEIKVSAESSAGVTPMTTLRFCLGLEEHHGAACPHSLVDYTIPIEPGVRAVRLSHPTTFLKDYAVFSREAASRLSLPAGVPEHDHTPPLAHAILVHFGLVAPPNALSDVRLDQAMGMLWTWSSAVAKAEAARTAGMTGLPFKRPVLWLPTDPANPIAMQERWVAHLKANYGPLAPAAGYRIAVLLAANRHSPLAQFYESVLIQGILQAPAVWLFHRAVGRLEELIDAYPPRELLERFMSVVGKTMHSGLATVFRHPLREAVQRLGLVSPAQTHSVLREAIAAGVMGVVSSRFTERSAIYHKLIIHQLSATGQTEVDASVFEAVICRKMKNIPAQYLKGQFNALIDSAASHGMVLRQLALQLDAFSHVGEITSCSKGIVPARTAAFLAAAIDQIQFFVRPHQWGLETDAFDSDFESEPEEESEDLLDGMPEPLDQCADEDKVSSLPKIEFPVEQLSADETSSIDDQTARIMRETAQKPKKPIPPPPTSTMTKQTIELRLGSRRPSASNPWARHASEKSQMSGPGRGRLSGPKPNPPPRVNPELSTDKLPLPGLMRRDDMWRTGLGKKKEAEVEENAADYLFQ</sequence>
<dbReference type="EMBL" id="JAHDYR010000008">
    <property type="protein sequence ID" value="KAG9395812.1"/>
    <property type="molecule type" value="Genomic_DNA"/>
</dbReference>
<name>A0A8J6E5I6_9EUKA</name>
<evidence type="ECO:0000313" key="4">
    <source>
        <dbReference type="Proteomes" id="UP000717585"/>
    </source>
</evidence>
<evidence type="ECO:0000313" key="3">
    <source>
        <dbReference type="EMBL" id="KAG9395812.1"/>
    </source>
</evidence>
<keyword evidence="4" id="KW-1185">Reference proteome</keyword>
<feature type="region of interest" description="Disordered" evidence="2">
    <location>
        <begin position="823"/>
        <end position="905"/>
    </location>
</feature>
<feature type="coiled-coil region" evidence="1">
    <location>
        <begin position="89"/>
        <end position="224"/>
    </location>
</feature>